<dbReference type="AlphaFoldDB" id="A0A430QUI6"/>
<accession>A0A430QUI6</accession>
<dbReference type="EMBL" id="QMKO01000185">
    <property type="protein sequence ID" value="RTG91370.1"/>
    <property type="molecule type" value="Genomic_DNA"/>
</dbReference>
<keyword evidence="1" id="KW-1133">Transmembrane helix</keyword>
<organism evidence="2 3">
    <name type="scientific">Schistosoma bovis</name>
    <name type="common">Blood fluke</name>
    <dbReference type="NCBI Taxonomy" id="6184"/>
    <lineage>
        <taxon>Eukaryota</taxon>
        <taxon>Metazoa</taxon>
        <taxon>Spiralia</taxon>
        <taxon>Lophotrochozoa</taxon>
        <taxon>Platyhelminthes</taxon>
        <taxon>Trematoda</taxon>
        <taxon>Digenea</taxon>
        <taxon>Strigeidida</taxon>
        <taxon>Schistosomatoidea</taxon>
        <taxon>Schistosomatidae</taxon>
        <taxon>Schistosoma</taxon>
    </lineage>
</organism>
<keyword evidence="1" id="KW-0812">Transmembrane</keyword>
<keyword evidence="3" id="KW-1185">Reference proteome</keyword>
<protein>
    <submittedName>
        <fullName evidence="2">Uncharacterized protein</fullName>
    </submittedName>
</protein>
<comment type="caution">
    <text evidence="2">The sequence shown here is derived from an EMBL/GenBank/DDBJ whole genome shotgun (WGS) entry which is preliminary data.</text>
</comment>
<evidence type="ECO:0000313" key="2">
    <source>
        <dbReference type="EMBL" id="RTG91370.1"/>
    </source>
</evidence>
<sequence length="50" mass="6011">MIIRLCVVNSSLRLTSWHILSPFISAFGFIWCILLFFINDFISWRENRYA</sequence>
<name>A0A430QUI6_SCHBO</name>
<evidence type="ECO:0000313" key="3">
    <source>
        <dbReference type="Proteomes" id="UP000290809"/>
    </source>
</evidence>
<dbReference type="STRING" id="6184.A0A430QUI6"/>
<reference evidence="2 3" key="1">
    <citation type="journal article" date="2019" name="PLoS Pathog.">
        <title>Genome sequence of the bovine parasite Schistosoma bovis Tanzania.</title>
        <authorList>
            <person name="Oey H."/>
            <person name="Zakrzewski M."/>
            <person name="Gobert G."/>
            <person name="Gravermann K."/>
            <person name="Stoye J."/>
            <person name="Jones M."/>
            <person name="Mcmanus D."/>
            <person name="Krause L."/>
        </authorList>
    </citation>
    <scope>NUCLEOTIDE SEQUENCE [LARGE SCALE GENOMIC DNA]</scope>
    <source>
        <strain evidence="2 3">TAN1997</strain>
    </source>
</reference>
<evidence type="ECO:0000256" key="1">
    <source>
        <dbReference type="SAM" id="Phobius"/>
    </source>
</evidence>
<feature type="transmembrane region" description="Helical" evidence="1">
    <location>
        <begin position="19"/>
        <end position="38"/>
    </location>
</feature>
<dbReference type="Proteomes" id="UP000290809">
    <property type="component" value="Unassembled WGS sequence"/>
</dbReference>
<proteinExistence type="predicted"/>
<keyword evidence="1" id="KW-0472">Membrane</keyword>
<gene>
    <name evidence="2" type="ORF">DC041_0005662</name>
</gene>